<name>A0A914CF90_9BILA</name>
<keyword evidence="11" id="KW-1185">Reference proteome</keyword>
<dbReference type="FunFam" id="3.30.160.60:FF:002484">
    <property type="entry name" value="Protein CBR-LSY-2"/>
    <property type="match status" value="1"/>
</dbReference>
<evidence type="ECO:0000256" key="9">
    <source>
        <dbReference type="PROSITE-ProRule" id="PRU00042"/>
    </source>
</evidence>
<feature type="domain" description="C2H2-type" evidence="10">
    <location>
        <begin position="289"/>
        <end position="311"/>
    </location>
</feature>
<evidence type="ECO:0000256" key="4">
    <source>
        <dbReference type="ARBA" id="ARBA00022771"/>
    </source>
</evidence>
<dbReference type="GO" id="GO:0016607">
    <property type="term" value="C:nuclear speck"/>
    <property type="evidence" value="ECO:0007669"/>
    <property type="project" value="UniProtKB-SubCell"/>
</dbReference>
<evidence type="ECO:0000256" key="8">
    <source>
        <dbReference type="ARBA" id="ARBA00023242"/>
    </source>
</evidence>
<evidence type="ECO:0000256" key="6">
    <source>
        <dbReference type="ARBA" id="ARBA00023015"/>
    </source>
</evidence>
<dbReference type="Proteomes" id="UP000887540">
    <property type="component" value="Unplaced"/>
</dbReference>
<evidence type="ECO:0000256" key="5">
    <source>
        <dbReference type="ARBA" id="ARBA00022833"/>
    </source>
</evidence>
<dbReference type="InterPro" id="IPR036236">
    <property type="entry name" value="Znf_C2H2_sf"/>
</dbReference>
<dbReference type="WBParaSite" id="ACRNAN_scaffold10107.g13268.t1">
    <property type="protein sequence ID" value="ACRNAN_scaffold10107.g13268.t1"/>
    <property type="gene ID" value="ACRNAN_scaffold10107.g13268"/>
</dbReference>
<dbReference type="InterPro" id="IPR013087">
    <property type="entry name" value="Znf_C2H2_type"/>
</dbReference>
<evidence type="ECO:0000256" key="2">
    <source>
        <dbReference type="ARBA" id="ARBA00022723"/>
    </source>
</evidence>
<evidence type="ECO:0000256" key="7">
    <source>
        <dbReference type="ARBA" id="ARBA00023163"/>
    </source>
</evidence>
<dbReference type="GO" id="GO:0008270">
    <property type="term" value="F:zinc ion binding"/>
    <property type="evidence" value="ECO:0007669"/>
    <property type="project" value="UniProtKB-KW"/>
</dbReference>
<sequence length="347" mass="39852">MQMERLEQKIQLVGTPVGVGVSHDEQEQYYQQLEADEELHHLEQDELLESAAYYGDELDDAQLPPRAVHQCNTCNKIFVSFKGLQQHAIIHTDQKPFVCDICGKAFRFKSNLFEHRSVHSGFTPHACPYCGKTCRLKGNLKKHLKTHVSTKEELDEAWRPFASNRRPPADIPQDAIIVRSTGEPLFTPPSRPRKRKLGLGPDSRVWVDKIRRGEIMGTLPINEKMRKLADVLRTASEHGLPIEEIFEQAKTLPFERFDCPLCKSQFMSRTECADHIDLEHPIARVERPLFCEVCLKTFADRKSMEQHESYHKRVQVMVENSELEVVDPEIVLPDYGDEGDELIESVV</sequence>
<protein>
    <submittedName>
        <fullName evidence="12">C2H2-type domain-containing protein</fullName>
    </submittedName>
</protein>
<dbReference type="SUPFAM" id="SSF57667">
    <property type="entry name" value="beta-beta-alpha zinc fingers"/>
    <property type="match status" value="2"/>
</dbReference>
<keyword evidence="3" id="KW-0677">Repeat</keyword>
<keyword evidence="2" id="KW-0479">Metal-binding</keyword>
<dbReference type="AlphaFoldDB" id="A0A914CF90"/>
<organism evidence="11 12">
    <name type="scientific">Acrobeloides nanus</name>
    <dbReference type="NCBI Taxonomy" id="290746"/>
    <lineage>
        <taxon>Eukaryota</taxon>
        <taxon>Metazoa</taxon>
        <taxon>Ecdysozoa</taxon>
        <taxon>Nematoda</taxon>
        <taxon>Chromadorea</taxon>
        <taxon>Rhabditida</taxon>
        <taxon>Tylenchina</taxon>
        <taxon>Cephalobomorpha</taxon>
        <taxon>Cephaloboidea</taxon>
        <taxon>Cephalobidae</taxon>
        <taxon>Acrobeloides</taxon>
    </lineage>
</organism>
<dbReference type="PROSITE" id="PS00028">
    <property type="entry name" value="ZINC_FINGER_C2H2_1"/>
    <property type="match status" value="5"/>
</dbReference>
<dbReference type="InterPro" id="IPR050636">
    <property type="entry name" value="C2H2-ZF_domain-containing"/>
</dbReference>
<feature type="domain" description="C2H2-type" evidence="10">
    <location>
        <begin position="125"/>
        <end position="152"/>
    </location>
</feature>
<evidence type="ECO:0000313" key="11">
    <source>
        <dbReference type="Proteomes" id="UP000887540"/>
    </source>
</evidence>
<feature type="domain" description="C2H2-type" evidence="10">
    <location>
        <begin position="69"/>
        <end position="96"/>
    </location>
</feature>
<dbReference type="PANTHER" id="PTHR47772:SF13">
    <property type="entry name" value="GASTRULA ZINC FINGER PROTEIN XLCGF49.1-LIKE-RELATED"/>
    <property type="match status" value="1"/>
</dbReference>
<dbReference type="Pfam" id="PF00096">
    <property type="entry name" value="zf-C2H2"/>
    <property type="match status" value="2"/>
</dbReference>
<keyword evidence="6" id="KW-0805">Transcription regulation</keyword>
<keyword evidence="7" id="KW-0804">Transcription</keyword>
<keyword evidence="4 9" id="KW-0863">Zinc-finger</keyword>
<evidence type="ECO:0000313" key="12">
    <source>
        <dbReference type="WBParaSite" id="ACRNAN_scaffold10107.g13268.t1"/>
    </source>
</evidence>
<dbReference type="FunFam" id="3.30.160.60:FF:000065">
    <property type="entry name" value="B-cell CLL/lymphoma 6, member B"/>
    <property type="match status" value="1"/>
</dbReference>
<feature type="domain" description="C2H2-type" evidence="10">
    <location>
        <begin position="97"/>
        <end position="124"/>
    </location>
</feature>
<comment type="subcellular location">
    <subcellularLocation>
        <location evidence="1">Nucleus speckle</location>
    </subcellularLocation>
</comment>
<keyword evidence="5" id="KW-0862">Zinc</keyword>
<reference evidence="12" key="1">
    <citation type="submission" date="2022-11" db="UniProtKB">
        <authorList>
            <consortium name="WormBaseParasite"/>
        </authorList>
    </citation>
    <scope>IDENTIFICATION</scope>
</reference>
<evidence type="ECO:0000259" key="10">
    <source>
        <dbReference type="PROSITE" id="PS50157"/>
    </source>
</evidence>
<dbReference type="Pfam" id="PF12874">
    <property type="entry name" value="zf-met"/>
    <property type="match status" value="1"/>
</dbReference>
<dbReference type="Gene3D" id="3.30.160.60">
    <property type="entry name" value="Classic Zinc Finger"/>
    <property type="match status" value="4"/>
</dbReference>
<evidence type="ECO:0000256" key="1">
    <source>
        <dbReference type="ARBA" id="ARBA00004324"/>
    </source>
</evidence>
<accession>A0A914CF90</accession>
<keyword evidence="8" id="KW-0539">Nucleus</keyword>
<dbReference type="SMART" id="SM00355">
    <property type="entry name" value="ZnF_C2H2"/>
    <property type="match status" value="5"/>
</dbReference>
<proteinExistence type="predicted"/>
<evidence type="ECO:0000256" key="3">
    <source>
        <dbReference type="ARBA" id="ARBA00022737"/>
    </source>
</evidence>
<dbReference type="PANTHER" id="PTHR47772">
    <property type="entry name" value="ZINC FINGER PROTEIN 200"/>
    <property type="match status" value="1"/>
</dbReference>
<dbReference type="PROSITE" id="PS50157">
    <property type="entry name" value="ZINC_FINGER_C2H2_2"/>
    <property type="match status" value="4"/>
</dbReference>